<dbReference type="InterPro" id="IPR023214">
    <property type="entry name" value="HAD_sf"/>
</dbReference>
<sequence length="113" mass="12585">MEYNDELWGRHRRAVHAICESMRQATRDQPLFSAHYDTVNAGPKTHAASYTKICAELGHSVQKVTFLTDNVKEAEAAMQAGVYTVVVDRPGNAPLDDEARGKYPVIEKLTDLP</sequence>
<dbReference type="STRING" id="426418.B2W2W1"/>
<evidence type="ECO:0000313" key="1">
    <source>
        <dbReference type="EMBL" id="EDU46597.1"/>
    </source>
</evidence>
<gene>
    <name evidence="1" type="ORF">PTRG_03759</name>
</gene>
<proteinExistence type="predicted"/>
<dbReference type="GO" id="GO:0043874">
    <property type="term" value="F:acireductone synthase activity"/>
    <property type="evidence" value="ECO:0007669"/>
    <property type="project" value="TreeGrafter"/>
</dbReference>
<dbReference type="Proteomes" id="UP000001471">
    <property type="component" value="Unassembled WGS sequence"/>
</dbReference>
<dbReference type="OMA" id="ICAELGH"/>
<accession>B2W2W1</accession>
<protein>
    <submittedName>
        <fullName evidence="1">Uncharacterized protein</fullName>
    </submittedName>
</protein>
<dbReference type="PANTHER" id="PTHR20371:SF1">
    <property type="entry name" value="ENOLASE-PHOSPHATASE E1"/>
    <property type="match status" value="1"/>
</dbReference>
<dbReference type="HOGENOM" id="CLU_171271_0_0_1"/>
<name>B2W2W1_PYRTR</name>
<dbReference type="SUPFAM" id="SSF56784">
    <property type="entry name" value="HAD-like"/>
    <property type="match status" value="1"/>
</dbReference>
<dbReference type="PANTHER" id="PTHR20371">
    <property type="entry name" value="ENOLASE-PHOSPHATASE E1"/>
    <property type="match status" value="1"/>
</dbReference>
<dbReference type="EMBL" id="DS231617">
    <property type="protein sequence ID" value="EDU46597.1"/>
    <property type="molecule type" value="Genomic_DNA"/>
</dbReference>
<dbReference type="InterPro" id="IPR036412">
    <property type="entry name" value="HAD-like_sf"/>
</dbReference>
<dbReference type="OrthoDB" id="272500at2759"/>
<evidence type="ECO:0000313" key="2">
    <source>
        <dbReference type="Proteomes" id="UP000001471"/>
    </source>
</evidence>
<reference evidence="2" key="1">
    <citation type="journal article" date="2013" name="G3 (Bethesda)">
        <title>Comparative genomics of a plant-pathogenic fungus, Pyrenophora tritici-repentis, reveals transduplication and the impact of repeat elements on pathogenicity and population divergence.</title>
        <authorList>
            <person name="Manning V.A."/>
            <person name="Pandelova I."/>
            <person name="Dhillon B."/>
            <person name="Wilhelm L.J."/>
            <person name="Goodwin S.B."/>
            <person name="Berlin A.M."/>
            <person name="Figueroa M."/>
            <person name="Freitag M."/>
            <person name="Hane J.K."/>
            <person name="Henrissat B."/>
            <person name="Holman W.H."/>
            <person name="Kodira C.D."/>
            <person name="Martin J."/>
            <person name="Oliver R.P."/>
            <person name="Robbertse B."/>
            <person name="Schackwitz W."/>
            <person name="Schwartz D.C."/>
            <person name="Spatafora J.W."/>
            <person name="Turgeon B.G."/>
            <person name="Yandava C."/>
            <person name="Young S."/>
            <person name="Zhou S."/>
            <person name="Zeng Q."/>
            <person name="Grigoriev I.V."/>
            <person name="Ma L.-J."/>
            <person name="Ciuffetti L.M."/>
        </authorList>
    </citation>
    <scope>NUCLEOTIDE SEQUENCE [LARGE SCALE GENOMIC DNA]</scope>
    <source>
        <strain evidence="2">Pt-1C-BFP</strain>
    </source>
</reference>
<dbReference type="AlphaFoldDB" id="B2W2W1"/>
<dbReference type="InParanoid" id="B2W2W1"/>
<dbReference type="eggNOG" id="KOG2630">
    <property type="taxonomic scope" value="Eukaryota"/>
</dbReference>
<dbReference type="Gene3D" id="3.40.50.1000">
    <property type="entry name" value="HAD superfamily/HAD-like"/>
    <property type="match status" value="1"/>
</dbReference>
<organism evidence="1 2">
    <name type="scientific">Pyrenophora tritici-repentis (strain Pt-1C-BFP)</name>
    <name type="common">Wheat tan spot fungus</name>
    <name type="synonym">Drechslera tritici-repentis</name>
    <dbReference type="NCBI Taxonomy" id="426418"/>
    <lineage>
        <taxon>Eukaryota</taxon>
        <taxon>Fungi</taxon>
        <taxon>Dikarya</taxon>
        <taxon>Ascomycota</taxon>
        <taxon>Pezizomycotina</taxon>
        <taxon>Dothideomycetes</taxon>
        <taxon>Pleosporomycetidae</taxon>
        <taxon>Pleosporales</taxon>
        <taxon>Pleosporineae</taxon>
        <taxon>Pleosporaceae</taxon>
        <taxon>Pyrenophora</taxon>
    </lineage>
</organism>
<dbReference type="GO" id="GO:0019509">
    <property type="term" value="P:L-methionine salvage from methylthioadenosine"/>
    <property type="evidence" value="ECO:0007669"/>
    <property type="project" value="TreeGrafter"/>
</dbReference>